<dbReference type="InterPro" id="IPR050469">
    <property type="entry name" value="Diguanylate_Cyclase"/>
</dbReference>
<keyword evidence="5" id="KW-0548">Nucleotidyltransferase</keyword>
<dbReference type="EC" id="2.7.7.65" evidence="1"/>
<dbReference type="CDD" id="cd01949">
    <property type="entry name" value="GGDEF"/>
    <property type="match status" value="1"/>
</dbReference>
<comment type="catalytic activity">
    <reaction evidence="2">
        <text>2 GTP = 3',3'-c-di-GMP + 2 diphosphate</text>
        <dbReference type="Rhea" id="RHEA:24898"/>
        <dbReference type="ChEBI" id="CHEBI:33019"/>
        <dbReference type="ChEBI" id="CHEBI:37565"/>
        <dbReference type="ChEBI" id="CHEBI:58805"/>
        <dbReference type="EC" id="2.7.7.65"/>
    </reaction>
</comment>
<reference evidence="6" key="1">
    <citation type="journal article" date="2019" name="Int. J. Syst. Evol. Microbiol.">
        <title>The Global Catalogue of Microorganisms (GCM) 10K type strain sequencing project: providing services to taxonomists for standard genome sequencing and annotation.</title>
        <authorList>
            <consortium name="The Broad Institute Genomics Platform"/>
            <consortium name="The Broad Institute Genome Sequencing Center for Infectious Disease"/>
            <person name="Wu L."/>
            <person name="Ma J."/>
        </authorList>
    </citation>
    <scope>NUCLEOTIDE SEQUENCE [LARGE SCALE GENOMIC DNA]</scope>
    <source>
        <strain evidence="6">KCTC 23707</strain>
    </source>
</reference>
<dbReference type="SUPFAM" id="SSF55073">
    <property type="entry name" value="Nucleotide cyclase"/>
    <property type="match status" value="1"/>
</dbReference>
<dbReference type="RefSeq" id="WP_345099819.1">
    <property type="nucleotide sequence ID" value="NZ_BAABGS010000071.1"/>
</dbReference>
<keyword evidence="3" id="KW-0812">Transmembrane</keyword>
<gene>
    <name evidence="5" type="ORF">ACFSMZ_15730</name>
</gene>
<feature type="transmembrane region" description="Helical" evidence="3">
    <location>
        <begin position="60"/>
        <end position="81"/>
    </location>
</feature>
<evidence type="ECO:0000256" key="2">
    <source>
        <dbReference type="ARBA" id="ARBA00034247"/>
    </source>
</evidence>
<dbReference type="PROSITE" id="PS50887">
    <property type="entry name" value="GGDEF"/>
    <property type="match status" value="1"/>
</dbReference>
<feature type="transmembrane region" description="Helical" evidence="3">
    <location>
        <begin position="192"/>
        <end position="210"/>
    </location>
</feature>
<dbReference type="SMART" id="SM00267">
    <property type="entry name" value="GGDEF"/>
    <property type="match status" value="1"/>
</dbReference>
<dbReference type="EMBL" id="JBHUIR010000062">
    <property type="protein sequence ID" value="MFD2261200.1"/>
    <property type="molecule type" value="Genomic_DNA"/>
</dbReference>
<keyword evidence="6" id="KW-1185">Reference proteome</keyword>
<feature type="transmembrane region" description="Helical" evidence="3">
    <location>
        <begin position="93"/>
        <end position="111"/>
    </location>
</feature>
<name>A0ABW5DKC4_9HYPH</name>
<keyword evidence="5" id="KW-0808">Transferase</keyword>
<evidence type="ECO:0000313" key="6">
    <source>
        <dbReference type="Proteomes" id="UP001597373"/>
    </source>
</evidence>
<dbReference type="PANTHER" id="PTHR45138">
    <property type="entry name" value="REGULATORY COMPONENTS OF SENSORY TRANSDUCTION SYSTEM"/>
    <property type="match status" value="1"/>
</dbReference>
<feature type="domain" description="GGDEF" evidence="4">
    <location>
        <begin position="253"/>
        <end position="385"/>
    </location>
</feature>
<feature type="transmembrane region" description="Helical" evidence="3">
    <location>
        <begin position="117"/>
        <end position="139"/>
    </location>
</feature>
<comment type="caution">
    <text evidence="5">The sequence shown here is derived from an EMBL/GenBank/DDBJ whole genome shotgun (WGS) entry which is preliminary data.</text>
</comment>
<dbReference type="InterPro" id="IPR029787">
    <property type="entry name" value="Nucleotide_cyclase"/>
</dbReference>
<protein>
    <recommendedName>
        <fullName evidence="1">diguanylate cyclase</fullName>
        <ecNumber evidence="1">2.7.7.65</ecNumber>
    </recommendedName>
</protein>
<dbReference type="Proteomes" id="UP001597373">
    <property type="component" value="Unassembled WGS sequence"/>
</dbReference>
<sequence>MHLDLSSLLVVFQIVSVTCGFMFALDTVDEEPSFGFWFACSFLCAPLASMFYLLPALNGSWLWAYPVGNGFAALTTALGWIGARAVNGRGVPFPAALAIPVVIALLMIPVGPVDSPWSGALPFFLAFSAFSALGGAEFLRKAAGEERLLRHSKILAAICLINACWYLARAVAFVTLGPEHTFFRAVLGPETSTILLLVMIVLASLCLISISRERALRLAETYAAQDGLTGLLNRREFLRQAEQLAQQREGGDTGCALMLFDLDHFKQINDTHGHLVGDEVLRAFARIARSALRRNDLLCRYGGEEFAALLPDTGSAEAYGIAERIRQSFASCRDGSLAQVGPTTSIGIAVHRGAGIPLFRLLEHADQALYCAKSEGRNRTSVYAAPTPATVQQREGRVVGIRSVASGQN</sequence>
<feature type="transmembrane region" description="Helical" evidence="3">
    <location>
        <begin position="151"/>
        <end position="172"/>
    </location>
</feature>
<feature type="transmembrane region" description="Helical" evidence="3">
    <location>
        <begin position="34"/>
        <end position="54"/>
    </location>
</feature>
<keyword evidence="3" id="KW-0472">Membrane</keyword>
<organism evidence="5 6">
    <name type="scientific">Chelativorans composti</name>
    <dbReference type="NCBI Taxonomy" id="768533"/>
    <lineage>
        <taxon>Bacteria</taxon>
        <taxon>Pseudomonadati</taxon>
        <taxon>Pseudomonadota</taxon>
        <taxon>Alphaproteobacteria</taxon>
        <taxon>Hyphomicrobiales</taxon>
        <taxon>Phyllobacteriaceae</taxon>
        <taxon>Chelativorans</taxon>
    </lineage>
</organism>
<dbReference type="InterPro" id="IPR000160">
    <property type="entry name" value="GGDEF_dom"/>
</dbReference>
<evidence type="ECO:0000259" key="4">
    <source>
        <dbReference type="PROSITE" id="PS50887"/>
    </source>
</evidence>
<dbReference type="PANTHER" id="PTHR45138:SF9">
    <property type="entry name" value="DIGUANYLATE CYCLASE DGCM-RELATED"/>
    <property type="match status" value="1"/>
</dbReference>
<dbReference type="Gene3D" id="3.30.70.270">
    <property type="match status" value="1"/>
</dbReference>
<evidence type="ECO:0000256" key="3">
    <source>
        <dbReference type="SAM" id="Phobius"/>
    </source>
</evidence>
<dbReference type="NCBIfam" id="TIGR00254">
    <property type="entry name" value="GGDEF"/>
    <property type="match status" value="1"/>
</dbReference>
<proteinExistence type="predicted"/>
<keyword evidence="3" id="KW-1133">Transmembrane helix</keyword>
<accession>A0ABW5DKC4</accession>
<evidence type="ECO:0000256" key="1">
    <source>
        <dbReference type="ARBA" id="ARBA00012528"/>
    </source>
</evidence>
<evidence type="ECO:0000313" key="5">
    <source>
        <dbReference type="EMBL" id="MFD2261200.1"/>
    </source>
</evidence>
<dbReference type="GO" id="GO:0052621">
    <property type="term" value="F:diguanylate cyclase activity"/>
    <property type="evidence" value="ECO:0007669"/>
    <property type="project" value="UniProtKB-EC"/>
</dbReference>
<feature type="transmembrane region" description="Helical" evidence="3">
    <location>
        <begin position="6"/>
        <end position="25"/>
    </location>
</feature>
<dbReference type="Pfam" id="PF00990">
    <property type="entry name" value="GGDEF"/>
    <property type="match status" value="1"/>
</dbReference>
<dbReference type="InterPro" id="IPR043128">
    <property type="entry name" value="Rev_trsase/Diguanyl_cyclase"/>
</dbReference>